<evidence type="ECO:0000256" key="3">
    <source>
        <dbReference type="ARBA" id="ARBA00022692"/>
    </source>
</evidence>
<dbReference type="Proteomes" id="UP000727456">
    <property type="component" value="Unassembled WGS sequence"/>
</dbReference>
<evidence type="ECO:0000313" key="8">
    <source>
        <dbReference type="EMBL" id="NIJ07871.1"/>
    </source>
</evidence>
<dbReference type="Pfam" id="PF00892">
    <property type="entry name" value="EamA"/>
    <property type="match status" value="2"/>
</dbReference>
<feature type="domain" description="EamA" evidence="7">
    <location>
        <begin position="146"/>
        <end position="281"/>
    </location>
</feature>
<feature type="domain" description="EamA" evidence="7">
    <location>
        <begin position="13"/>
        <end position="136"/>
    </location>
</feature>
<protein>
    <submittedName>
        <fullName evidence="8">Drug/metabolite transporter (DMT)-like permease</fullName>
    </submittedName>
</protein>
<gene>
    <name evidence="8" type="ORF">FHS31_001481</name>
</gene>
<evidence type="ECO:0000313" key="9">
    <source>
        <dbReference type="Proteomes" id="UP000727456"/>
    </source>
</evidence>
<keyword evidence="5 6" id="KW-0472">Membrane</keyword>
<dbReference type="RefSeq" id="WP_167072724.1">
    <property type="nucleotide sequence ID" value="NZ_JAAOZC010000003.1"/>
</dbReference>
<proteinExistence type="inferred from homology"/>
<dbReference type="InterPro" id="IPR000620">
    <property type="entry name" value="EamA_dom"/>
</dbReference>
<dbReference type="PANTHER" id="PTHR32322:SF2">
    <property type="entry name" value="EAMA DOMAIN-CONTAINING PROTEIN"/>
    <property type="match status" value="1"/>
</dbReference>
<evidence type="ECO:0000256" key="5">
    <source>
        <dbReference type="ARBA" id="ARBA00023136"/>
    </source>
</evidence>
<dbReference type="SUPFAM" id="SSF103481">
    <property type="entry name" value="Multidrug resistance efflux transporter EmrE"/>
    <property type="match status" value="2"/>
</dbReference>
<name>A0ABX0TW88_9SPHN</name>
<dbReference type="EMBL" id="JAAOZC010000003">
    <property type="protein sequence ID" value="NIJ07871.1"/>
    <property type="molecule type" value="Genomic_DNA"/>
</dbReference>
<feature type="transmembrane region" description="Helical" evidence="6">
    <location>
        <begin position="37"/>
        <end position="56"/>
    </location>
</feature>
<feature type="transmembrane region" description="Helical" evidence="6">
    <location>
        <begin position="146"/>
        <end position="164"/>
    </location>
</feature>
<comment type="caution">
    <text evidence="8">The sequence shown here is derived from an EMBL/GenBank/DDBJ whole genome shotgun (WGS) entry which is preliminary data.</text>
</comment>
<evidence type="ECO:0000256" key="6">
    <source>
        <dbReference type="SAM" id="Phobius"/>
    </source>
</evidence>
<dbReference type="InterPro" id="IPR050638">
    <property type="entry name" value="AA-Vitamin_Transporters"/>
</dbReference>
<accession>A0ABX0TW88</accession>
<dbReference type="PANTHER" id="PTHR32322">
    <property type="entry name" value="INNER MEMBRANE TRANSPORTER"/>
    <property type="match status" value="1"/>
</dbReference>
<comment type="similarity">
    <text evidence="2">Belongs to the EamA transporter family.</text>
</comment>
<keyword evidence="3 6" id="KW-0812">Transmembrane</keyword>
<evidence type="ECO:0000256" key="2">
    <source>
        <dbReference type="ARBA" id="ARBA00007362"/>
    </source>
</evidence>
<feature type="transmembrane region" description="Helical" evidence="6">
    <location>
        <begin position="264"/>
        <end position="283"/>
    </location>
</feature>
<feature type="transmembrane region" description="Helical" evidence="6">
    <location>
        <begin position="90"/>
        <end position="110"/>
    </location>
</feature>
<dbReference type="InterPro" id="IPR037185">
    <property type="entry name" value="EmrE-like"/>
</dbReference>
<organism evidence="8 9">
    <name type="scientific">Sphingomonas vulcanisoli</name>
    <dbReference type="NCBI Taxonomy" id="1658060"/>
    <lineage>
        <taxon>Bacteria</taxon>
        <taxon>Pseudomonadati</taxon>
        <taxon>Pseudomonadota</taxon>
        <taxon>Alphaproteobacteria</taxon>
        <taxon>Sphingomonadales</taxon>
        <taxon>Sphingomonadaceae</taxon>
        <taxon>Sphingomonas</taxon>
    </lineage>
</organism>
<evidence type="ECO:0000256" key="1">
    <source>
        <dbReference type="ARBA" id="ARBA00004141"/>
    </source>
</evidence>
<sequence length="303" mass="30458">MSATSKPLAFAALTLAGVCWGLGFPLGKLALREISASHLVLLRFAVAGIVALPFALTAEARALFRSPAMWLSGASYGLGFIVQFEGLAHVTVTLAALLIGLLPALVAIAARVMGERISRTSWIGVAGATIGAALIAGKPGGSGTPLGIALSLGSLLIFLVWLFAVKRVPATRSPMAVPSVALLMSTLFVAPISFALHGPPPLALSTTSWIGIVGSGLLSTLLATAAWSFGAAHVDSASAGVFINLEPLMGAVIGVALFGDPLGFGLLAGGVLILIGSITVVLGERTTPEVANLAAAGHGLGTE</sequence>
<comment type="subcellular location">
    <subcellularLocation>
        <location evidence="1">Membrane</location>
        <topology evidence="1">Multi-pass membrane protein</topology>
    </subcellularLocation>
</comment>
<feature type="transmembrane region" description="Helical" evidence="6">
    <location>
        <begin position="241"/>
        <end position="258"/>
    </location>
</feature>
<feature type="transmembrane region" description="Helical" evidence="6">
    <location>
        <begin position="208"/>
        <end position="229"/>
    </location>
</feature>
<keyword evidence="4 6" id="KW-1133">Transmembrane helix</keyword>
<reference evidence="8 9" key="1">
    <citation type="submission" date="2020-03" db="EMBL/GenBank/DDBJ databases">
        <title>Genomic Encyclopedia of Type Strains, Phase III (KMG-III): the genomes of soil and plant-associated and newly described type strains.</title>
        <authorList>
            <person name="Whitman W."/>
        </authorList>
    </citation>
    <scope>NUCLEOTIDE SEQUENCE [LARGE SCALE GENOMIC DNA]</scope>
    <source>
        <strain evidence="8 9">CECT 8804</strain>
    </source>
</reference>
<feature type="transmembrane region" description="Helical" evidence="6">
    <location>
        <begin position="176"/>
        <end position="196"/>
    </location>
</feature>
<keyword evidence="9" id="KW-1185">Reference proteome</keyword>
<feature type="transmembrane region" description="Helical" evidence="6">
    <location>
        <begin position="68"/>
        <end position="84"/>
    </location>
</feature>
<feature type="transmembrane region" description="Helical" evidence="6">
    <location>
        <begin position="122"/>
        <end position="140"/>
    </location>
</feature>
<evidence type="ECO:0000259" key="7">
    <source>
        <dbReference type="Pfam" id="PF00892"/>
    </source>
</evidence>
<evidence type="ECO:0000256" key="4">
    <source>
        <dbReference type="ARBA" id="ARBA00022989"/>
    </source>
</evidence>